<dbReference type="Proteomes" id="UP001596379">
    <property type="component" value="Unassembled WGS sequence"/>
</dbReference>
<accession>A0ABW2J4E3</accession>
<gene>
    <name evidence="1" type="ORF">ACFQO0_06315</name>
</gene>
<name>A0ABW2J4E3_9BURK</name>
<organism evidence="1 2">
    <name type="scientific">Herminiimonas aquatilis</name>
    <dbReference type="NCBI Taxonomy" id="345342"/>
    <lineage>
        <taxon>Bacteria</taxon>
        <taxon>Pseudomonadati</taxon>
        <taxon>Pseudomonadota</taxon>
        <taxon>Betaproteobacteria</taxon>
        <taxon>Burkholderiales</taxon>
        <taxon>Oxalobacteraceae</taxon>
        <taxon>Herminiimonas</taxon>
    </lineage>
</organism>
<evidence type="ECO:0000313" key="1">
    <source>
        <dbReference type="EMBL" id="MFC7298044.1"/>
    </source>
</evidence>
<protein>
    <submittedName>
        <fullName evidence="1">Uncharacterized protein</fullName>
    </submittedName>
</protein>
<dbReference type="EMBL" id="JBHTCC010000001">
    <property type="protein sequence ID" value="MFC7298044.1"/>
    <property type="molecule type" value="Genomic_DNA"/>
</dbReference>
<dbReference type="RefSeq" id="WP_382233165.1">
    <property type="nucleotide sequence ID" value="NZ_JBHTCC010000001.1"/>
</dbReference>
<comment type="caution">
    <text evidence="1">The sequence shown here is derived from an EMBL/GenBank/DDBJ whole genome shotgun (WGS) entry which is preliminary data.</text>
</comment>
<sequence length="107" mass="12036">MLEPAPAESELLCPRTKVARFHYDNMASLRAKPWGPFKLIFYNRLTICVSNFCIDRIPENNSVSYCLLIIDRTCGGATSALREPEINKKAADLISGQPLFCSLKHSF</sequence>
<proteinExistence type="predicted"/>
<reference evidence="2" key="1">
    <citation type="journal article" date="2019" name="Int. J. Syst. Evol. Microbiol.">
        <title>The Global Catalogue of Microorganisms (GCM) 10K type strain sequencing project: providing services to taxonomists for standard genome sequencing and annotation.</title>
        <authorList>
            <consortium name="The Broad Institute Genomics Platform"/>
            <consortium name="The Broad Institute Genome Sequencing Center for Infectious Disease"/>
            <person name="Wu L."/>
            <person name="Ma J."/>
        </authorList>
    </citation>
    <scope>NUCLEOTIDE SEQUENCE [LARGE SCALE GENOMIC DNA]</scope>
    <source>
        <strain evidence="2">CCUG 36956</strain>
    </source>
</reference>
<evidence type="ECO:0000313" key="2">
    <source>
        <dbReference type="Proteomes" id="UP001596379"/>
    </source>
</evidence>
<keyword evidence="2" id="KW-1185">Reference proteome</keyword>